<protein>
    <submittedName>
        <fullName evidence="1">Uncharacterized protein</fullName>
    </submittedName>
</protein>
<sequence length="72" mass="8447">MLVFQEKIGVTEFQKWKERCLDIINQSYPNPLERQKYRLWHALIGGTTGYGDVPNFDFPGECSIQQMIEKLP</sequence>
<dbReference type="AlphaFoldDB" id="A0A1F6V614"/>
<dbReference type="Proteomes" id="UP000177370">
    <property type="component" value="Unassembled WGS sequence"/>
</dbReference>
<reference evidence="1 2" key="1">
    <citation type="journal article" date="2016" name="Nat. Commun.">
        <title>Thousands of microbial genomes shed light on interconnected biogeochemical processes in an aquifer system.</title>
        <authorList>
            <person name="Anantharaman K."/>
            <person name="Brown C.T."/>
            <person name="Hug L.A."/>
            <person name="Sharon I."/>
            <person name="Castelle C.J."/>
            <person name="Probst A.J."/>
            <person name="Thomas B.C."/>
            <person name="Singh A."/>
            <person name="Wilkins M.J."/>
            <person name="Karaoz U."/>
            <person name="Brodie E.L."/>
            <person name="Williams K.H."/>
            <person name="Hubbard S.S."/>
            <person name="Banfield J.F."/>
        </authorList>
    </citation>
    <scope>NUCLEOTIDE SEQUENCE [LARGE SCALE GENOMIC DNA]</scope>
</reference>
<dbReference type="EMBL" id="MFTP01000022">
    <property type="protein sequence ID" value="OGI65181.1"/>
    <property type="molecule type" value="Genomic_DNA"/>
</dbReference>
<gene>
    <name evidence="1" type="ORF">A2647_04515</name>
</gene>
<name>A0A1F6V614_9BACT</name>
<comment type="caution">
    <text evidence="1">The sequence shown here is derived from an EMBL/GenBank/DDBJ whole genome shotgun (WGS) entry which is preliminary data.</text>
</comment>
<proteinExistence type="predicted"/>
<accession>A0A1F6V614</accession>
<evidence type="ECO:0000313" key="1">
    <source>
        <dbReference type="EMBL" id="OGI65181.1"/>
    </source>
</evidence>
<evidence type="ECO:0000313" key="2">
    <source>
        <dbReference type="Proteomes" id="UP000177370"/>
    </source>
</evidence>
<organism evidence="1 2">
    <name type="scientific">Candidatus Nomurabacteria bacterium RIFCSPHIGHO2_01_FULL_40_24b</name>
    <dbReference type="NCBI Taxonomy" id="1801739"/>
    <lineage>
        <taxon>Bacteria</taxon>
        <taxon>Candidatus Nomuraibacteriota</taxon>
    </lineage>
</organism>